<protein>
    <submittedName>
        <fullName evidence="1">Uncharacterized protein</fullName>
    </submittedName>
</protein>
<reference evidence="1" key="1">
    <citation type="submission" date="2023-10" db="EMBL/GenBank/DDBJ databases">
        <authorList>
            <person name="Domelevo Entfellner J.-B."/>
        </authorList>
    </citation>
    <scope>NUCLEOTIDE SEQUENCE</scope>
</reference>
<gene>
    <name evidence="1" type="ORF">AYBTSS11_LOCUS16958</name>
</gene>
<dbReference type="Gramene" id="rna-AYBTSS11_LOCUS16958">
    <property type="protein sequence ID" value="CAJ1956986.1"/>
    <property type="gene ID" value="gene-AYBTSS11_LOCUS16958"/>
</dbReference>
<dbReference type="EMBL" id="OY731402">
    <property type="protein sequence ID" value="CAJ1956986.1"/>
    <property type="molecule type" value="Genomic_DNA"/>
</dbReference>
<dbReference type="AlphaFoldDB" id="A0AA86SMJ7"/>
<dbReference type="Proteomes" id="UP001189624">
    <property type="component" value="Chromosome 5"/>
</dbReference>
<sequence>MITTKSNLKRLSDAHPIFSLCFLVWPVVAWTRDAITKQPSSDKSQNWIIKKPKKLEPLCGFSSRCFVSS</sequence>
<keyword evidence="2" id="KW-1185">Reference proteome</keyword>
<name>A0AA86SMJ7_9FABA</name>
<proteinExistence type="predicted"/>
<organism evidence="1 2">
    <name type="scientific">Sphenostylis stenocarpa</name>
    <dbReference type="NCBI Taxonomy" id="92480"/>
    <lineage>
        <taxon>Eukaryota</taxon>
        <taxon>Viridiplantae</taxon>
        <taxon>Streptophyta</taxon>
        <taxon>Embryophyta</taxon>
        <taxon>Tracheophyta</taxon>
        <taxon>Spermatophyta</taxon>
        <taxon>Magnoliopsida</taxon>
        <taxon>eudicotyledons</taxon>
        <taxon>Gunneridae</taxon>
        <taxon>Pentapetalae</taxon>
        <taxon>rosids</taxon>
        <taxon>fabids</taxon>
        <taxon>Fabales</taxon>
        <taxon>Fabaceae</taxon>
        <taxon>Papilionoideae</taxon>
        <taxon>50 kb inversion clade</taxon>
        <taxon>NPAAA clade</taxon>
        <taxon>indigoferoid/millettioid clade</taxon>
        <taxon>Phaseoleae</taxon>
        <taxon>Sphenostylis</taxon>
    </lineage>
</organism>
<evidence type="ECO:0000313" key="2">
    <source>
        <dbReference type="Proteomes" id="UP001189624"/>
    </source>
</evidence>
<evidence type="ECO:0000313" key="1">
    <source>
        <dbReference type="EMBL" id="CAJ1956986.1"/>
    </source>
</evidence>
<accession>A0AA86SMJ7</accession>